<evidence type="ECO:0000313" key="1">
    <source>
        <dbReference type="EMBL" id="DAZ97646.1"/>
    </source>
</evidence>
<name>A0AAV2YVC5_9STRA</name>
<evidence type="ECO:0000313" key="2">
    <source>
        <dbReference type="Proteomes" id="UP001146120"/>
    </source>
</evidence>
<gene>
    <name evidence="1" type="ORF">N0F65_003964</name>
</gene>
<evidence type="ECO:0008006" key="3">
    <source>
        <dbReference type="Google" id="ProtNLM"/>
    </source>
</evidence>
<dbReference type="SUPFAM" id="SSF54236">
    <property type="entry name" value="Ubiquitin-like"/>
    <property type="match status" value="1"/>
</dbReference>
<dbReference type="Proteomes" id="UP001146120">
    <property type="component" value="Unassembled WGS sequence"/>
</dbReference>
<proteinExistence type="predicted"/>
<organism evidence="1 2">
    <name type="scientific">Lagenidium giganteum</name>
    <dbReference type="NCBI Taxonomy" id="4803"/>
    <lineage>
        <taxon>Eukaryota</taxon>
        <taxon>Sar</taxon>
        <taxon>Stramenopiles</taxon>
        <taxon>Oomycota</taxon>
        <taxon>Peronosporomycetes</taxon>
        <taxon>Pythiales</taxon>
        <taxon>Pythiaceae</taxon>
    </lineage>
</organism>
<dbReference type="PANTHER" id="PTHR41749">
    <property type="entry name" value="UBIQUITIN-LIKE DOMAIN-CONTAINING PROTEIN"/>
    <property type="match status" value="1"/>
</dbReference>
<dbReference type="EMBL" id="DAKRPA010000129">
    <property type="protein sequence ID" value="DAZ97646.1"/>
    <property type="molecule type" value="Genomic_DNA"/>
</dbReference>
<protein>
    <recommendedName>
        <fullName evidence="3">Ubiquitin-like domain-containing protein</fullName>
    </recommendedName>
</protein>
<dbReference type="InterPro" id="IPR029071">
    <property type="entry name" value="Ubiquitin-like_domsf"/>
</dbReference>
<dbReference type="AlphaFoldDB" id="A0AAV2YVC5"/>
<reference evidence="1" key="1">
    <citation type="submission" date="2022-11" db="EMBL/GenBank/DDBJ databases">
        <authorList>
            <person name="Morgan W.R."/>
            <person name="Tartar A."/>
        </authorList>
    </citation>
    <scope>NUCLEOTIDE SEQUENCE</scope>
    <source>
        <strain evidence="1">ARSEF 373</strain>
    </source>
</reference>
<dbReference type="PANTHER" id="PTHR41749:SF1">
    <property type="entry name" value="UBIQUITIN-LIKE DOMAIN-CONTAINING PROTEIN"/>
    <property type="match status" value="1"/>
</dbReference>
<sequence length="79" mass="8913">MLNESVVTHQFKKGQTVAVLKGFLADELELNPADLQLRLEDRVMLDPLSLTDFDTITQASSIDVEVRICSSNNTQQHRK</sequence>
<accession>A0AAV2YVC5</accession>
<comment type="caution">
    <text evidence="1">The sequence shown here is derived from an EMBL/GenBank/DDBJ whole genome shotgun (WGS) entry which is preliminary data.</text>
</comment>
<reference evidence="1" key="2">
    <citation type="journal article" date="2023" name="Microbiol Resour">
        <title>Decontamination and Annotation of the Draft Genome Sequence of the Oomycete Lagenidium giganteum ARSEF 373.</title>
        <authorList>
            <person name="Morgan W.R."/>
            <person name="Tartar A."/>
        </authorList>
    </citation>
    <scope>NUCLEOTIDE SEQUENCE</scope>
    <source>
        <strain evidence="1">ARSEF 373</strain>
    </source>
</reference>
<keyword evidence="2" id="KW-1185">Reference proteome</keyword>